<reference evidence="3 4" key="1">
    <citation type="journal article" date="2011" name="ISME J.">
        <title>The endosymbionts of the deep-sea tubeworms Riftia pachyptila and Tevnia jerichonana share an identical physiology as revealed by proteogenomic analyses.</title>
        <authorList>
            <person name="Gardebrecht A."/>
            <person name="Markert S."/>
            <person name="Felbeck H."/>
            <person name="Thuermer A."/>
            <person name="Albrecht D."/>
            <person name="Wollherr A."/>
            <person name="Kabisch J."/>
            <person name="Lehmann R."/>
            <person name="Daniel R."/>
            <person name="Liesegang H."/>
            <person name="Hecker M."/>
            <person name="Sievert S.M."/>
            <person name="Schweder T."/>
        </authorList>
    </citation>
    <scope>NUCLEOTIDE SEQUENCE [LARGE SCALE GENOMIC DNA]</scope>
</reference>
<name>G2FEV0_9GAMM</name>
<sequence>MGGAATGVSIAHDRRTMGTFIEDQNIELKASSLLRNDATLSEHNHISVTSFNMVVLLTGQAASASDRLRTEQIVKKVEKVRRVVNELEVGSGASFGEITRDSALSAEVKFKLTKVKLPGFDPLRIKVITERGVVYLMGLVSRAEADAATGQVRKISGVRRVVRVFEYI</sequence>
<evidence type="ECO:0000259" key="2">
    <source>
        <dbReference type="PROSITE" id="PS50914"/>
    </source>
</evidence>
<dbReference type="EMBL" id="AFZB01000010">
    <property type="protein sequence ID" value="EGW54682.1"/>
    <property type="molecule type" value="Genomic_DNA"/>
</dbReference>
<dbReference type="PROSITE" id="PS50914">
    <property type="entry name" value="BON"/>
    <property type="match status" value="2"/>
</dbReference>
<dbReference type="InterPro" id="IPR051686">
    <property type="entry name" value="Lipoprotein_DolP"/>
</dbReference>
<dbReference type="SMART" id="SM00749">
    <property type="entry name" value="BON"/>
    <property type="match status" value="2"/>
</dbReference>
<dbReference type="Gene3D" id="3.30.1340.30">
    <property type="match status" value="1"/>
</dbReference>
<comment type="caution">
    <text evidence="3">The sequence shown here is derived from an EMBL/GenBank/DDBJ whole genome shotgun (WGS) entry which is preliminary data.</text>
</comment>
<dbReference type="PATRIC" id="fig|1049564.3.peg.1433"/>
<dbReference type="InterPro" id="IPR007055">
    <property type="entry name" value="BON_dom"/>
</dbReference>
<dbReference type="PANTHER" id="PTHR34606:SF4">
    <property type="entry name" value="OUTER MEMBRANE LIPOPROTEIN DOLP"/>
    <property type="match status" value="1"/>
</dbReference>
<keyword evidence="3" id="KW-0449">Lipoprotein</keyword>
<dbReference type="Pfam" id="PF04972">
    <property type="entry name" value="BON"/>
    <property type="match status" value="2"/>
</dbReference>
<feature type="domain" description="BON" evidence="2">
    <location>
        <begin position="22"/>
        <end position="91"/>
    </location>
</feature>
<dbReference type="eggNOG" id="COG2823">
    <property type="taxonomic scope" value="Bacteria"/>
</dbReference>
<keyword evidence="1" id="KW-0732">Signal</keyword>
<feature type="domain" description="BON" evidence="2">
    <location>
        <begin position="100"/>
        <end position="168"/>
    </location>
</feature>
<gene>
    <name evidence="3" type="ORF">TevJSym_aj00470</name>
</gene>
<accession>G2FEV0</accession>
<dbReference type="InterPro" id="IPR014004">
    <property type="entry name" value="Transpt-assoc_nodulatn_dom_bac"/>
</dbReference>
<organism evidence="3 4">
    <name type="scientific">endosymbiont of Tevnia jerichonana</name>
    <name type="common">vent Tica</name>
    <dbReference type="NCBI Taxonomy" id="1049564"/>
    <lineage>
        <taxon>Bacteria</taxon>
        <taxon>Pseudomonadati</taxon>
        <taxon>Pseudomonadota</taxon>
        <taxon>Gammaproteobacteria</taxon>
        <taxon>sulfur-oxidizing symbionts</taxon>
    </lineage>
</organism>
<keyword evidence="4" id="KW-1185">Reference proteome</keyword>
<proteinExistence type="predicted"/>
<evidence type="ECO:0000313" key="4">
    <source>
        <dbReference type="Proteomes" id="UP000005167"/>
    </source>
</evidence>
<dbReference type="Proteomes" id="UP000005167">
    <property type="component" value="Unassembled WGS sequence"/>
</dbReference>
<evidence type="ECO:0000313" key="3">
    <source>
        <dbReference type="EMBL" id="EGW54682.1"/>
    </source>
</evidence>
<dbReference type="AlphaFoldDB" id="G2FEV0"/>
<evidence type="ECO:0000256" key="1">
    <source>
        <dbReference type="ARBA" id="ARBA00022729"/>
    </source>
</evidence>
<protein>
    <submittedName>
        <fullName evidence="3">Putative outer membrane lipoprotein</fullName>
    </submittedName>
</protein>
<dbReference type="PANTHER" id="PTHR34606">
    <property type="entry name" value="BON DOMAIN-CONTAINING PROTEIN"/>
    <property type="match status" value="1"/>
</dbReference>